<organism evidence="2 3">
    <name type="scientific">Cytospora leucostoma</name>
    <dbReference type="NCBI Taxonomy" id="1230097"/>
    <lineage>
        <taxon>Eukaryota</taxon>
        <taxon>Fungi</taxon>
        <taxon>Dikarya</taxon>
        <taxon>Ascomycota</taxon>
        <taxon>Pezizomycotina</taxon>
        <taxon>Sordariomycetes</taxon>
        <taxon>Sordariomycetidae</taxon>
        <taxon>Diaporthales</taxon>
        <taxon>Cytosporaceae</taxon>
        <taxon>Cytospora</taxon>
    </lineage>
</organism>
<evidence type="ECO:0000256" key="1">
    <source>
        <dbReference type="SAM" id="MobiDB-lite"/>
    </source>
</evidence>
<accession>A0A423WXG1</accession>
<evidence type="ECO:0000313" key="2">
    <source>
        <dbReference type="EMBL" id="ROW08163.1"/>
    </source>
</evidence>
<reference evidence="2 3" key="1">
    <citation type="submission" date="2015-09" db="EMBL/GenBank/DDBJ databases">
        <title>Host preference determinants of Valsa canker pathogens revealed by comparative genomics.</title>
        <authorList>
            <person name="Yin Z."/>
            <person name="Huang L."/>
        </authorList>
    </citation>
    <scope>NUCLEOTIDE SEQUENCE [LARGE SCALE GENOMIC DNA]</scope>
    <source>
        <strain evidence="2 3">SXYLt</strain>
    </source>
</reference>
<gene>
    <name evidence="2" type="ORF">VPNG_06925</name>
</gene>
<feature type="compositionally biased region" description="Low complexity" evidence="1">
    <location>
        <begin position="493"/>
        <end position="504"/>
    </location>
</feature>
<proteinExistence type="predicted"/>
<feature type="compositionally biased region" description="Low complexity" evidence="1">
    <location>
        <begin position="450"/>
        <end position="469"/>
    </location>
</feature>
<evidence type="ECO:0000313" key="3">
    <source>
        <dbReference type="Proteomes" id="UP000285146"/>
    </source>
</evidence>
<comment type="caution">
    <text evidence="2">The sequence shown here is derived from an EMBL/GenBank/DDBJ whole genome shotgun (WGS) entry which is preliminary data.</text>
</comment>
<name>A0A423WXG1_9PEZI</name>
<dbReference type="Proteomes" id="UP000285146">
    <property type="component" value="Unassembled WGS sequence"/>
</dbReference>
<feature type="compositionally biased region" description="Polar residues" evidence="1">
    <location>
        <begin position="427"/>
        <end position="442"/>
    </location>
</feature>
<keyword evidence="3" id="KW-1185">Reference proteome</keyword>
<dbReference type="EMBL" id="LKEB01000035">
    <property type="protein sequence ID" value="ROW08163.1"/>
    <property type="molecule type" value="Genomic_DNA"/>
</dbReference>
<feature type="compositionally biased region" description="Polar residues" evidence="1">
    <location>
        <begin position="54"/>
        <end position="71"/>
    </location>
</feature>
<dbReference type="InParanoid" id="A0A423WXG1"/>
<dbReference type="AlphaFoldDB" id="A0A423WXG1"/>
<dbReference type="OrthoDB" id="5426563at2759"/>
<feature type="region of interest" description="Disordered" evidence="1">
    <location>
        <begin position="425"/>
        <end position="444"/>
    </location>
</feature>
<feature type="compositionally biased region" description="Polar residues" evidence="1">
    <location>
        <begin position="235"/>
        <end position="260"/>
    </location>
</feature>
<feature type="region of interest" description="Disordered" evidence="1">
    <location>
        <begin position="450"/>
        <end position="509"/>
    </location>
</feature>
<sequence length="613" mass="67001">MNWTEGTLNRHSRGRKGKETILRQKQYFAKARSGLLNANVQKSPPSISFLAHPSLSSPLTRFTSGRPTSSSPKRRSDALESSRYFSGLQSKLPSPATFQRQQTEEEALRQKQRKLLLKGDWVGTDIQKPIDMRFSKQQASTSNAWGARLARHESSRARLRQLLGVKHEDGRSKAHQSGLKSSNPNSFGKIRIRVGSRERTLGTSSNTGRSHRGQAPSSHGSHEAGLNNHRGAWRTQDNVSIPGSGTRTHQSSIDSGQRHFTSPLLFHPVPNRPAKLQLLCSHSVDSDNADSTVAQIGIQSPLISSAQLEENEAWRAFVTGPAGNKTTTDPSDFGGEKVMFETLVSPGLSQLGQTKLNTDYREEPTHALMLGIDEMNEEMGNGSLVHTLGESKMPLDGCQIDSAQEVLSPEAMNMAAAQVFGVPHASGQETQGPSPMKSQSSDEVSLLIIPSSPSLSSSPEKSSESTVKTDQATAGSSDASLLTQTDLVDGQMTPTVTETSTTETDNLPLTTQPYKVEKRSQPDEGFMFAPPKLFVGKRLGHVDEQRQIALSNAQIRGRGQPRRRSTRTSDGRANIRKLPNYGSDPIEEFEEDDRSNRAQQGSIFGSLETEGRF</sequence>
<feature type="compositionally biased region" description="Polar residues" evidence="1">
    <location>
        <begin position="470"/>
        <end position="486"/>
    </location>
</feature>
<feature type="region of interest" description="Disordered" evidence="1">
    <location>
        <begin position="550"/>
        <end position="613"/>
    </location>
</feature>
<feature type="region of interest" description="Disordered" evidence="1">
    <location>
        <begin position="49"/>
        <end position="78"/>
    </location>
</feature>
<protein>
    <submittedName>
        <fullName evidence="2">Uncharacterized protein</fullName>
    </submittedName>
</protein>
<feature type="region of interest" description="Disordered" evidence="1">
    <location>
        <begin position="164"/>
        <end position="260"/>
    </location>
</feature>